<keyword evidence="3" id="KW-1185">Reference proteome</keyword>
<dbReference type="PANTHER" id="PTHR43433:SF5">
    <property type="entry name" value="AB HYDROLASE-1 DOMAIN-CONTAINING PROTEIN"/>
    <property type="match status" value="1"/>
</dbReference>
<dbReference type="Proteomes" id="UP001205185">
    <property type="component" value="Unassembled WGS sequence"/>
</dbReference>
<dbReference type="Gene3D" id="3.40.50.1820">
    <property type="entry name" value="alpha/beta hydrolase"/>
    <property type="match status" value="1"/>
</dbReference>
<dbReference type="PANTHER" id="PTHR43433">
    <property type="entry name" value="HYDROLASE, ALPHA/BETA FOLD FAMILY PROTEIN"/>
    <property type="match status" value="1"/>
</dbReference>
<evidence type="ECO:0000313" key="2">
    <source>
        <dbReference type="EMBL" id="MCP2270933.1"/>
    </source>
</evidence>
<dbReference type="InterPro" id="IPR000073">
    <property type="entry name" value="AB_hydrolase_1"/>
</dbReference>
<proteinExistence type="predicted"/>
<dbReference type="SUPFAM" id="SSF53474">
    <property type="entry name" value="alpha/beta-Hydrolases"/>
    <property type="match status" value="1"/>
</dbReference>
<organism evidence="2 3">
    <name type="scientific">Actinokineospora diospyrosa</name>
    <dbReference type="NCBI Taxonomy" id="103728"/>
    <lineage>
        <taxon>Bacteria</taxon>
        <taxon>Bacillati</taxon>
        <taxon>Actinomycetota</taxon>
        <taxon>Actinomycetes</taxon>
        <taxon>Pseudonocardiales</taxon>
        <taxon>Pseudonocardiaceae</taxon>
        <taxon>Actinokineospora</taxon>
    </lineage>
</organism>
<name>A0ABT1IEC2_9PSEU</name>
<dbReference type="Pfam" id="PF00561">
    <property type="entry name" value="Abhydrolase_1"/>
    <property type="match status" value="1"/>
</dbReference>
<dbReference type="RefSeq" id="WP_253887893.1">
    <property type="nucleotide sequence ID" value="NZ_BAAAVB010000013.1"/>
</dbReference>
<comment type="caution">
    <text evidence="2">The sequence shown here is derived from an EMBL/GenBank/DDBJ whole genome shotgun (WGS) entry which is preliminary data.</text>
</comment>
<reference evidence="2 3" key="1">
    <citation type="submission" date="2022-06" db="EMBL/GenBank/DDBJ databases">
        <title>Genomic Encyclopedia of Archaeal and Bacterial Type Strains, Phase II (KMG-II): from individual species to whole genera.</title>
        <authorList>
            <person name="Goeker M."/>
        </authorList>
    </citation>
    <scope>NUCLEOTIDE SEQUENCE [LARGE SCALE GENOMIC DNA]</scope>
    <source>
        <strain evidence="2 3">DSM 44255</strain>
    </source>
</reference>
<sequence>MSESTREAKLDVPGATLHYEVTGSGPVLLLITGAPADATSFAGLVPVLAANYTVVTFDPRGYTRSSLQGEPVEQHLEEHADDAHRLLAEVTSEPAYVLGTSGGALVGIELAIQHPEQVKVLVAHEPAAIDVLPDGQQWREYFDEVVDTFHKEGAFPAVGKFVKIVGVNPEDMPAQPEPTPEMLAGMEQMRKNFELFFPYQLQQFTQGTPDIAALKDASPRVVWAGGAGSRGLPCYEATAKLAELYGEDLVEFPGDHQGLMTHPAEFSAALESALRP</sequence>
<dbReference type="InterPro" id="IPR029058">
    <property type="entry name" value="AB_hydrolase_fold"/>
</dbReference>
<evidence type="ECO:0000259" key="1">
    <source>
        <dbReference type="Pfam" id="PF00561"/>
    </source>
</evidence>
<feature type="domain" description="AB hydrolase-1" evidence="1">
    <location>
        <begin position="26"/>
        <end position="149"/>
    </location>
</feature>
<protein>
    <submittedName>
        <fullName evidence="2">Pimeloyl-ACP methyl ester carboxylesterase</fullName>
    </submittedName>
</protein>
<evidence type="ECO:0000313" key="3">
    <source>
        <dbReference type="Proteomes" id="UP001205185"/>
    </source>
</evidence>
<accession>A0ABT1IEC2</accession>
<dbReference type="EMBL" id="JAMTCO010000008">
    <property type="protein sequence ID" value="MCP2270933.1"/>
    <property type="molecule type" value="Genomic_DNA"/>
</dbReference>
<gene>
    <name evidence="2" type="ORF">LV75_003445</name>
</gene>
<dbReference type="InterPro" id="IPR050471">
    <property type="entry name" value="AB_hydrolase"/>
</dbReference>